<evidence type="ECO:0000256" key="1">
    <source>
        <dbReference type="ARBA" id="ARBA00006432"/>
    </source>
</evidence>
<feature type="domain" description="AMP-binding enzyme C-terminal" evidence="6">
    <location>
        <begin position="425"/>
        <end position="536"/>
    </location>
</feature>
<dbReference type="PROSITE" id="PS00455">
    <property type="entry name" value="AMP_BINDING"/>
    <property type="match status" value="1"/>
</dbReference>
<organism evidence="7 8">
    <name type="scientific">Mycobacterium cookii</name>
    <dbReference type="NCBI Taxonomy" id="1775"/>
    <lineage>
        <taxon>Bacteria</taxon>
        <taxon>Bacillati</taxon>
        <taxon>Actinomycetota</taxon>
        <taxon>Actinomycetes</taxon>
        <taxon>Mycobacteriales</taxon>
        <taxon>Mycobacteriaceae</taxon>
        <taxon>Mycobacterium</taxon>
    </lineage>
</organism>
<dbReference type="GO" id="GO:0005886">
    <property type="term" value="C:plasma membrane"/>
    <property type="evidence" value="ECO:0007669"/>
    <property type="project" value="TreeGrafter"/>
</dbReference>
<dbReference type="InterPro" id="IPR040097">
    <property type="entry name" value="FAAL/FAAC"/>
</dbReference>
<evidence type="ECO:0000313" key="7">
    <source>
        <dbReference type="EMBL" id="BBX46105.1"/>
    </source>
</evidence>
<dbReference type="CDD" id="cd05931">
    <property type="entry name" value="FAAL"/>
    <property type="match status" value="1"/>
</dbReference>
<dbReference type="KEGG" id="mcoo:MCOO_21200"/>
<comment type="similarity">
    <text evidence="1">Belongs to the ATP-dependent AMP-binding enzyme family.</text>
</comment>
<gene>
    <name evidence="7" type="ORF">MCOO_21200</name>
</gene>
<dbReference type="PANTHER" id="PTHR22754:SF32">
    <property type="entry name" value="DISCO-INTERACTING PROTEIN 2"/>
    <property type="match status" value="1"/>
</dbReference>
<proteinExistence type="inferred from homology"/>
<dbReference type="EMBL" id="AP022569">
    <property type="protein sequence ID" value="BBX46105.1"/>
    <property type="molecule type" value="Genomic_DNA"/>
</dbReference>
<sequence>MQSHARTRRDDRAFSFLADDGAVDIRTWGRIDAGARAVATVLNDLPASGKQRRALLLLPQDASFLDALFGCFYTATCAVPAHVPIPSRLGQTLPRLRAIVAEARPDVVLTTQEILPARDLVPELADTTCIAVDELVPTDAPLLASAATIDDLAILQYSSGSTGSPRGVMVSHRNLMANEALIEDAFEHTASTVVLGWLPFQHDMGLIGNVLQPVFTGAECVMMTPLQFLKHPLRWLREISRHGATTSGAPNFAYEMCAAAARRRGGAGLDELDLSSWNLAFVGAEPVRAATLDRFAETFAGVGFRREAFYPCYGLAEATLMVTGGQRSQSPTLWRDPRGITRVSCGYPRGGLDVAIVDHAGARCNDGAEGEIWVRGSSVAGGYFGQPQASRDTFEATLDSASWLRTGDVGSIVDGELYITGREKDIVVKNGVKYAAEDLEHTVEQLHVESLHPGGCAAFGHDDGSRERLVIVQEIGRDAADDWGDVADRIVSAVAAEQGTPPDVVVLVRRGSIPRTTSGKIRRGECRSVYGRGELAEVHHHGVGRSA</sequence>
<dbReference type="InterPro" id="IPR020845">
    <property type="entry name" value="AMP-binding_CS"/>
</dbReference>
<dbReference type="GO" id="GO:0071766">
    <property type="term" value="P:Actinobacterium-type cell wall biogenesis"/>
    <property type="evidence" value="ECO:0007669"/>
    <property type="project" value="UniProtKB-ARBA"/>
</dbReference>
<evidence type="ECO:0000313" key="8">
    <source>
        <dbReference type="Proteomes" id="UP000465866"/>
    </source>
</evidence>
<evidence type="ECO:0000259" key="5">
    <source>
        <dbReference type="Pfam" id="PF00501"/>
    </source>
</evidence>
<keyword evidence="3" id="KW-0276">Fatty acid metabolism</keyword>
<dbReference type="AlphaFoldDB" id="A0A7I7KVK3"/>
<dbReference type="GO" id="GO:0006633">
    <property type="term" value="P:fatty acid biosynthetic process"/>
    <property type="evidence" value="ECO:0007669"/>
    <property type="project" value="TreeGrafter"/>
</dbReference>
<dbReference type="InterPro" id="IPR045851">
    <property type="entry name" value="AMP-bd_C_sf"/>
</dbReference>
<dbReference type="InterPro" id="IPR042099">
    <property type="entry name" value="ANL_N_sf"/>
</dbReference>
<accession>A0A7I7KVK3</accession>
<evidence type="ECO:0000256" key="3">
    <source>
        <dbReference type="ARBA" id="ARBA00022832"/>
    </source>
</evidence>
<name>A0A7I7KVK3_9MYCO</name>
<dbReference type="Gene3D" id="3.30.300.30">
    <property type="match status" value="1"/>
</dbReference>
<protein>
    <submittedName>
        <fullName evidence="7">Acyl-CoA synthetase</fullName>
    </submittedName>
</protein>
<reference evidence="7 8" key="1">
    <citation type="journal article" date="2019" name="Emerg. Microbes Infect.">
        <title>Comprehensive subspecies identification of 175 nontuberculous mycobacteria species based on 7547 genomic profiles.</title>
        <authorList>
            <person name="Matsumoto Y."/>
            <person name="Kinjo T."/>
            <person name="Motooka D."/>
            <person name="Nabeya D."/>
            <person name="Jung N."/>
            <person name="Uechi K."/>
            <person name="Horii T."/>
            <person name="Iida T."/>
            <person name="Fujita J."/>
            <person name="Nakamura S."/>
        </authorList>
    </citation>
    <scope>NUCLEOTIDE SEQUENCE [LARGE SCALE GENOMIC DNA]</scope>
    <source>
        <strain evidence="7 8">JCM 12404</strain>
    </source>
</reference>
<dbReference type="InterPro" id="IPR025110">
    <property type="entry name" value="AMP-bd_C"/>
</dbReference>
<evidence type="ECO:0000256" key="4">
    <source>
        <dbReference type="ARBA" id="ARBA00023098"/>
    </source>
</evidence>
<dbReference type="Pfam" id="PF00501">
    <property type="entry name" value="AMP-binding"/>
    <property type="match status" value="1"/>
</dbReference>
<dbReference type="PANTHER" id="PTHR22754">
    <property type="entry name" value="DISCO-INTERACTING PROTEIN 2 DIP2 -RELATED"/>
    <property type="match status" value="1"/>
</dbReference>
<dbReference type="SUPFAM" id="SSF56801">
    <property type="entry name" value="Acetyl-CoA synthetase-like"/>
    <property type="match status" value="1"/>
</dbReference>
<dbReference type="Pfam" id="PF23024">
    <property type="entry name" value="AMP-dom_DIP2-like"/>
    <property type="match status" value="1"/>
</dbReference>
<dbReference type="InterPro" id="IPR000873">
    <property type="entry name" value="AMP-dep_synth/lig_dom"/>
</dbReference>
<feature type="domain" description="AMP-dependent synthetase/ligase" evidence="5">
    <location>
        <begin position="3"/>
        <end position="384"/>
    </location>
</feature>
<keyword evidence="4" id="KW-0443">Lipid metabolism</keyword>
<dbReference type="Proteomes" id="UP000465866">
    <property type="component" value="Chromosome"/>
</dbReference>
<dbReference type="Gene3D" id="3.40.50.12780">
    <property type="entry name" value="N-terminal domain of ligase-like"/>
    <property type="match status" value="1"/>
</dbReference>
<keyword evidence="2" id="KW-0436">Ligase</keyword>
<dbReference type="GO" id="GO:0016874">
    <property type="term" value="F:ligase activity"/>
    <property type="evidence" value="ECO:0007669"/>
    <property type="project" value="UniProtKB-KW"/>
</dbReference>
<evidence type="ECO:0000256" key="2">
    <source>
        <dbReference type="ARBA" id="ARBA00022598"/>
    </source>
</evidence>
<dbReference type="FunFam" id="3.40.50.12780:FF:000013">
    <property type="entry name" value="Long-chain-fatty-acid--AMP ligase FadD32"/>
    <property type="match status" value="1"/>
</dbReference>
<evidence type="ECO:0000259" key="6">
    <source>
        <dbReference type="Pfam" id="PF23024"/>
    </source>
</evidence>
<dbReference type="GO" id="GO:0070566">
    <property type="term" value="F:adenylyltransferase activity"/>
    <property type="evidence" value="ECO:0007669"/>
    <property type="project" value="TreeGrafter"/>
</dbReference>
<keyword evidence="8" id="KW-1185">Reference proteome</keyword>